<dbReference type="PANTHER" id="PTHR45654">
    <property type="entry name" value="HOMEOBOX-LEUCINE ZIPPER PROTEIN MERISTEM L1"/>
    <property type="match status" value="1"/>
</dbReference>
<dbReference type="PANTHER" id="PTHR45654:SF49">
    <property type="entry name" value="HOMEOBOX LEUCINE ZIPPER PROTEIN"/>
    <property type="match status" value="1"/>
</dbReference>
<feature type="DNA-binding region" description="Homeobox" evidence="9">
    <location>
        <begin position="38"/>
        <end position="97"/>
    </location>
</feature>
<reference evidence="15 16" key="1">
    <citation type="submission" date="2024-03" db="EMBL/GenBank/DDBJ databases">
        <authorList>
            <person name="Martinez-Hernandez J."/>
        </authorList>
    </citation>
    <scope>NUCLEOTIDE SEQUENCE [LARGE SCALE GENOMIC DNA]</scope>
</reference>
<dbReference type="Pfam" id="PF01852">
    <property type="entry name" value="START"/>
    <property type="match status" value="1"/>
</dbReference>
<dbReference type="GO" id="GO:0003677">
    <property type="term" value="F:DNA binding"/>
    <property type="evidence" value="ECO:0007669"/>
    <property type="project" value="UniProtKB-UniRule"/>
</dbReference>
<dbReference type="InterPro" id="IPR001356">
    <property type="entry name" value="HD"/>
</dbReference>
<dbReference type="FunFam" id="1.10.10.60:FF:000229">
    <property type="entry name" value="Homeobox-leucine zipper protein HDG1"/>
    <property type="match status" value="1"/>
</dbReference>
<feature type="compositionally biased region" description="Basic and acidic residues" evidence="12">
    <location>
        <begin position="1"/>
        <end position="14"/>
    </location>
</feature>
<keyword evidence="6 9" id="KW-0371">Homeobox</keyword>
<dbReference type="AlphaFoldDB" id="A0AAV1Y6G7"/>
<dbReference type="SUPFAM" id="SSF55961">
    <property type="entry name" value="Bet v1-like"/>
    <property type="match status" value="2"/>
</dbReference>
<evidence type="ECO:0000256" key="8">
    <source>
        <dbReference type="ARBA" id="ARBA00023242"/>
    </source>
</evidence>
<feature type="compositionally biased region" description="Basic residues" evidence="12">
    <location>
        <begin position="36"/>
        <end position="46"/>
    </location>
</feature>
<keyword evidence="7" id="KW-0804">Transcription</keyword>
<dbReference type="InterPro" id="IPR042160">
    <property type="entry name" value="HD-Zip_IV"/>
</dbReference>
<dbReference type="GO" id="GO:0008289">
    <property type="term" value="F:lipid binding"/>
    <property type="evidence" value="ECO:0007669"/>
    <property type="project" value="InterPro"/>
</dbReference>
<protein>
    <recommendedName>
        <fullName evidence="17">Homeobox-leucine zipper protein ANTHOCYANINLESS 2</fullName>
    </recommendedName>
</protein>
<dbReference type="SMART" id="SM00389">
    <property type="entry name" value="HOX"/>
    <property type="match status" value="1"/>
</dbReference>
<evidence type="ECO:0000256" key="7">
    <source>
        <dbReference type="ARBA" id="ARBA00023163"/>
    </source>
</evidence>
<feature type="coiled-coil region" evidence="11">
    <location>
        <begin position="90"/>
        <end position="125"/>
    </location>
</feature>
<accession>A0AAV1Y6G7</accession>
<evidence type="ECO:0000256" key="1">
    <source>
        <dbReference type="ARBA" id="ARBA00004123"/>
    </source>
</evidence>
<dbReference type="InterPro" id="IPR057993">
    <property type="entry name" value="HD-Zip_IV_C"/>
</dbReference>
<dbReference type="PROSITE" id="PS50071">
    <property type="entry name" value="HOMEOBOX_2"/>
    <property type="match status" value="1"/>
</dbReference>
<dbReference type="EMBL" id="CAXHTB010000021">
    <property type="protein sequence ID" value="CAL0328630.1"/>
    <property type="molecule type" value="Genomic_DNA"/>
</dbReference>
<evidence type="ECO:0000313" key="16">
    <source>
        <dbReference type="Proteomes" id="UP001497480"/>
    </source>
</evidence>
<sequence>MEGVVKEDDNESRSGSENLDGVSGDDQDVGEESSGSRRRKKYHRHTPQQIQELETFFKECPHPDEKQRTELGHKLGLANKQVKFWFQNRRTQMKTQLERHENMMLRQENEKLQAENSLMKEAMANPVCQTCGGPALPGQVSFDEHQVGIENARLKDELTRICTLANKFIGRTISPLVGPGALQSPNSGLDLAIGMNGFAGPSNHGMMPLPMGLDFGEGLLNSQPAMNGIIRSPPMAQAGNQIQNERAMLIEVAMVAMEELIKMAQIDIPLWFKSSDGRKEVLNHDEYARIMVPPCIGPKPNGYVTEATRESGLVIGNCLGLVEILMNSDQWSETFPSAVARAVTLDVISSGVPGNRNGAILVIQAEVQLPSPLVPVRQLTFIRYCKQHGEGVWAVVDVSVDIGPNSTIFANPTINCRRLPSGCILQDTSNGLFKVTWVEHNQYDESAIHHLYRPLINSGIGYGAQRWVASIRRQLECLATLIPPPIPIEDPTAGKRSMVKLAQRITNKFFSGVCFSAAHQWEPLHFDVMDPNIKVMARKSVVGEPSGIVLSAATSVWMPVSQQRLFDFLHDERLRGEWDVLANNVPMQELLRISKGQVNGNCVSVLSNGPKGLESRMLVLQDAWTDSSSSVMVYVAVDMDSLNLVMSGGESPYLHLLPSGFIIHPDGRSNNGSSSNGGGGGSESGGSLLTFGLQILLSGLPNDNNLSMESVVSVSNLITESIHKIKVALRVA</sequence>
<dbReference type="InterPro" id="IPR002913">
    <property type="entry name" value="START_lipid-bd_dom"/>
</dbReference>
<dbReference type="PROSITE" id="PS50848">
    <property type="entry name" value="START"/>
    <property type="match status" value="1"/>
</dbReference>
<feature type="domain" description="Homeobox" evidence="13">
    <location>
        <begin position="36"/>
        <end position="96"/>
    </location>
</feature>
<evidence type="ECO:0000256" key="10">
    <source>
        <dbReference type="RuleBase" id="RU000682"/>
    </source>
</evidence>
<dbReference type="CDD" id="cd08875">
    <property type="entry name" value="START_ArGLABRA2_like"/>
    <property type="match status" value="1"/>
</dbReference>
<dbReference type="InterPro" id="IPR009057">
    <property type="entry name" value="Homeodomain-like_sf"/>
</dbReference>
<evidence type="ECO:0000313" key="15">
    <source>
        <dbReference type="EMBL" id="CAL0328630.1"/>
    </source>
</evidence>
<evidence type="ECO:0000256" key="12">
    <source>
        <dbReference type="SAM" id="MobiDB-lite"/>
    </source>
</evidence>
<evidence type="ECO:0000256" key="11">
    <source>
        <dbReference type="SAM" id="Coils"/>
    </source>
</evidence>
<comment type="similarity">
    <text evidence="2">Belongs to the HD-ZIP homeobox family. Class IV subfamily.</text>
</comment>
<evidence type="ECO:0000259" key="13">
    <source>
        <dbReference type="PROSITE" id="PS50071"/>
    </source>
</evidence>
<feature type="region of interest" description="Disordered" evidence="12">
    <location>
        <begin position="1"/>
        <end position="48"/>
    </location>
</feature>
<keyword evidence="8 9" id="KW-0539">Nucleus</keyword>
<evidence type="ECO:0000256" key="5">
    <source>
        <dbReference type="ARBA" id="ARBA00023125"/>
    </source>
</evidence>
<dbReference type="GO" id="GO:0005634">
    <property type="term" value="C:nucleus"/>
    <property type="evidence" value="ECO:0007669"/>
    <property type="project" value="UniProtKB-SubCell"/>
</dbReference>
<gene>
    <name evidence="15" type="ORF">LLUT_LOCUS29690</name>
</gene>
<evidence type="ECO:0000256" key="6">
    <source>
        <dbReference type="ARBA" id="ARBA00023155"/>
    </source>
</evidence>
<evidence type="ECO:0000256" key="2">
    <source>
        <dbReference type="ARBA" id="ARBA00006789"/>
    </source>
</evidence>
<evidence type="ECO:0008006" key="17">
    <source>
        <dbReference type="Google" id="ProtNLM"/>
    </source>
</evidence>
<keyword evidence="3" id="KW-0805">Transcription regulation</keyword>
<dbReference type="SMART" id="SM00234">
    <property type="entry name" value="START"/>
    <property type="match status" value="1"/>
</dbReference>
<dbReference type="Proteomes" id="UP001497480">
    <property type="component" value="Unassembled WGS sequence"/>
</dbReference>
<evidence type="ECO:0000259" key="14">
    <source>
        <dbReference type="PROSITE" id="PS50848"/>
    </source>
</evidence>
<dbReference type="Gene3D" id="1.10.10.60">
    <property type="entry name" value="Homeodomain-like"/>
    <property type="match status" value="1"/>
</dbReference>
<evidence type="ECO:0000256" key="9">
    <source>
        <dbReference type="PROSITE-ProRule" id="PRU00108"/>
    </source>
</evidence>
<dbReference type="Pfam" id="PF00046">
    <property type="entry name" value="Homeodomain"/>
    <property type="match status" value="1"/>
</dbReference>
<name>A0AAV1Y6G7_LUPLU</name>
<keyword evidence="5 9" id="KW-0238">DNA-binding</keyword>
<evidence type="ECO:0000256" key="4">
    <source>
        <dbReference type="ARBA" id="ARBA00023054"/>
    </source>
</evidence>
<dbReference type="SUPFAM" id="SSF46689">
    <property type="entry name" value="Homeodomain-like"/>
    <property type="match status" value="1"/>
</dbReference>
<keyword evidence="16" id="KW-1185">Reference proteome</keyword>
<dbReference type="Pfam" id="PF25797">
    <property type="entry name" value="PDF2_C"/>
    <property type="match status" value="1"/>
</dbReference>
<comment type="subcellular location">
    <subcellularLocation>
        <location evidence="1 9 10">Nucleus</location>
    </subcellularLocation>
</comment>
<evidence type="ECO:0000256" key="3">
    <source>
        <dbReference type="ARBA" id="ARBA00023015"/>
    </source>
</evidence>
<organism evidence="15 16">
    <name type="scientific">Lupinus luteus</name>
    <name type="common">European yellow lupine</name>
    <dbReference type="NCBI Taxonomy" id="3873"/>
    <lineage>
        <taxon>Eukaryota</taxon>
        <taxon>Viridiplantae</taxon>
        <taxon>Streptophyta</taxon>
        <taxon>Embryophyta</taxon>
        <taxon>Tracheophyta</taxon>
        <taxon>Spermatophyta</taxon>
        <taxon>Magnoliopsida</taxon>
        <taxon>eudicotyledons</taxon>
        <taxon>Gunneridae</taxon>
        <taxon>Pentapetalae</taxon>
        <taxon>rosids</taxon>
        <taxon>fabids</taxon>
        <taxon>Fabales</taxon>
        <taxon>Fabaceae</taxon>
        <taxon>Papilionoideae</taxon>
        <taxon>50 kb inversion clade</taxon>
        <taxon>genistoids sensu lato</taxon>
        <taxon>core genistoids</taxon>
        <taxon>Genisteae</taxon>
        <taxon>Lupinus</taxon>
    </lineage>
</organism>
<comment type="caution">
    <text evidence="15">The sequence shown here is derived from an EMBL/GenBank/DDBJ whole genome shotgun (WGS) entry which is preliminary data.</text>
</comment>
<feature type="domain" description="START" evidence="14">
    <location>
        <begin position="242"/>
        <end position="480"/>
    </location>
</feature>
<dbReference type="CDD" id="cd00086">
    <property type="entry name" value="homeodomain"/>
    <property type="match status" value="1"/>
</dbReference>
<proteinExistence type="inferred from homology"/>
<keyword evidence="4 11" id="KW-0175">Coiled coil</keyword>